<reference evidence="2 3" key="1">
    <citation type="submission" date="2023-02" db="EMBL/GenBank/DDBJ databases">
        <title>LHISI_Scaffold_Assembly.</title>
        <authorList>
            <person name="Stuart O.P."/>
            <person name="Cleave R."/>
            <person name="Magrath M.J.L."/>
            <person name="Mikheyev A.S."/>
        </authorList>
    </citation>
    <scope>NUCLEOTIDE SEQUENCE [LARGE SCALE GENOMIC DNA]</scope>
    <source>
        <strain evidence="2">Daus_M_001</strain>
        <tissue evidence="2">Leg muscle</tissue>
    </source>
</reference>
<dbReference type="Proteomes" id="UP001159363">
    <property type="component" value="Chromosome 9"/>
</dbReference>
<feature type="compositionally biased region" description="Basic and acidic residues" evidence="1">
    <location>
        <begin position="235"/>
        <end position="244"/>
    </location>
</feature>
<name>A0ABQ9GPV6_9NEOP</name>
<accession>A0ABQ9GPV6</accession>
<organism evidence="2 3">
    <name type="scientific">Dryococelus australis</name>
    <dbReference type="NCBI Taxonomy" id="614101"/>
    <lineage>
        <taxon>Eukaryota</taxon>
        <taxon>Metazoa</taxon>
        <taxon>Ecdysozoa</taxon>
        <taxon>Arthropoda</taxon>
        <taxon>Hexapoda</taxon>
        <taxon>Insecta</taxon>
        <taxon>Pterygota</taxon>
        <taxon>Neoptera</taxon>
        <taxon>Polyneoptera</taxon>
        <taxon>Phasmatodea</taxon>
        <taxon>Verophasmatodea</taxon>
        <taxon>Anareolatae</taxon>
        <taxon>Phasmatidae</taxon>
        <taxon>Eurycanthinae</taxon>
        <taxon>Dryococelus</taxon>
    </lineage>
</organism>
<feature type="region of interest" description="Disordered" evidence="1">
    <location>
        <begin position="235"/>
        <end position="265"/>
    </location>
</feature>
<protein>
    <submittedName>
        <fullName evidence="2">Uncharacterized protein</fullName>
    </submittedName>
</protein>
<gene>
    <name evidence="2" type="ORF">PR048_024868</name>
</gene>
<sequence length="704" mass="77912">MAYCSTDSRRSRVMVWMACSDSLNFEVSVNGLHYLLKSNWAPVHHVFSVVVTALESRRTTSCRYNSNRHVWHTLYECVPDMHGDSSPFLLQPFHESSNGFWPRLTSPRPAIQFVPMMFYRVEVGALGGPVQSANIVVGCSDASDPGSILGRLLQFGATKQEQQNNLVSTTKHFIAPIQNLFLGATLHQRHAKRPESVLRELGKAPEVDRGLGQVSVGYTRRRRISGLNHLLSMEGRSHARDERHAKRQSRGLHLPRGGGGGSDRQTPYKGCAKYYTVSDGVIVPSTAPLGGEIRRRLGANVLQPSSYCCNVFWILRLVWMYRLVAAVRWAFANSPTHTAVIPAKPLQCSPYASQLPVHDKVSTFEINRNEKSLALPAYILTGALSDMRPVKLATKQSVSKKYTMPLPDGYILAYKQVADSAGIGQHDLPTLCRPVVFAGLKTGKMCSLSCVLASTVAWTREHHPEAPGLHFLKVRPHANVLAGLAFHAEGLANRIVEWRGRTEEITEQRRDERAWGNGRSPRRRSRQAASSDTMPTCVNPGVTSPGEPCAQWRWRTHLMREAVSSLRLPRFSASIAEKKGSSLLASHLGEPGSIPGRVTPGFSHVEIVPDDAAGRRVFSGISHLPRPFIPTLLHTLITFIASQDLARTRKEIGFARQKVRRNTVRQSAPAVNLFARARPMENVPHRAAANHTQCSSPNPCATPE</sequence>
<keyword evidence="3" id="KW-1185">Reference proteome</keyword>
<evidence type="ECO:0000313" key="3">
    <source>
        <dbReference type="Proteomes" id="UP001159363"/>
    </source>
</evidence>
<dbReference type="EMBL" id="JARBHB010000010">
    <property type="protein sequence ID" value="KAJ8874028.1"/>
    <property type="molecule type" value="Genomic_DNA"/>
</dbReference>
<feature type="region of interest" description="Disordered" evidence="1">
    <location>
        <begin position="506"/>
        <end position="542"/>
    </location>
</feature>
<proteinExistence type="predicted"/>
<evidence type="ECO:0000256" key="1">
    <source>
        <dbReference type="SAM" id="MobiDB-lite"/>
    </source>
</evidence>
<evidence type="ECO:0000313" key="2">
    <source>
        <dbReference type="EMBL" id="KAJ8874028.1"/>
    </source>
</evidence>
<comment type="caution">
    <text evidence="2">The sequence shown here is derived from an EMBL/GenBank/DDBJ whole genome shotgun (WGS) entry which is preliminary data.</text>
</comment>